<reference evidence="3" key="1">
    <citation type="journal article" date="2017" name="Nat. Commun.">
        <title>The asparagus genome sheds light on the origin and evolution of a young Y chromosome.</title>
        <authorList>
            <person name="Harkess A."/>
            <person name="Zhou J."/>
            <person name="Xu C."/>
            <person name="Bowers J.E."/>
            <person name="Van der Hulst R."/>
            <person name="Ayyampalayam S."/>
            <person name="Mercati F."/>
            <person name="Riccardi P."/>
            <person name="McKain M.R."/>
            <person name="Kakrana A."/>
            <person name="Tang H."/>
            <person name="Ray J."/>
            <person name="Groenendijk J."/>
            <person name="Arikit S."/>
            <person name="Mathioni S.M."/>
            <person name="Nakano M."/>
            <person name="Shan H."/>
            <person name="Telgmann-Rauber A."/>
            <person name="Kanno A."/>
            <person name="Yue Z."/>
            <person name="Chen H."/>
            <person name="Li W."/>
            <person name="Chen Y."/>
            <person name="Xu X."/>
            <person name="Zhang Y."/>
            <person name="Luo S."/>
            <person name="Chen H."/>
            <person name="Gao J."/>
            <person name="Mao Z."/>
            <person name="Pires J.C."/>
            <person name="Luo M."/>
            <person name="Kudrna D."/>
            <person name="Wing R.A."/>
            <person name="Meyers B.C."/>
            <person name="Yi K."/>
            <person name="Kong H."/>
            <person name="Lavrijsen P."/>
            <person name="Sunseri F."/>
            <person name="Falavigna A."/>
            <person name="Ye Y."/>
            <person name="Leebens-Mack J.H."/>
            <person name="Chen G."/>
        </authorList>
    </citation>
    <scope>NUCLEOTIDE SEQUENCE [LARGE SCALE GENOMIC DNA]</scope>
    <source>
        <strain evidence="3">cv. DH0086</strain>
    </source>
</reference>
<name>A0A5P1FEQ5_ASPOF</name>
<proteinExistence type="predicted"/>
<dbReference type="Gramene" id="ONK76534">
    <property type="protein sequence ID" value="ONK76534"/>
    <property type="gene ID" value="A4U43_C03F29270"/>
</dbReference>
<gene>
    <name evidence="2" type="ORF">A4U43_C03F29270</name>
</gene>
<dbReference type="EMBL" id="CM007383">
    <property type="protein sequence ID" value="ONK76534.1"/>
    <property type="molecule type" value="Genomic_DNA"/>
</dbReference>
<dbReference type="Proteomes" id="UP000243459">
    <property type="component" value="Chromosome 3"/>
</dbReference>
<evidence type="ECO:0000256" key="1">
    <source>
        <dbReference type="SAM" id="MobiDB-lite"/>
    </source>
</evidence>
<feature type="region of interest" description="Disordered" evidence="1">
    <location>
        <begin position="46"/>
        <end position="80"/>
    </location>
</feature>
<evidence type="ECO:0000313" key="2">
    <source>
        <dbReference type="EMBL" id="ONK76534.1"/>
    </source>
</evidence>
<accession>A0A5P1FEQ5</accession>
<keyword evidence="3" id="KW-1185">Reference proteome</keyword>
<sequence length="93" mass="10820">MWNSYFVRGALVETELYRRMDRVWTAYLKLLGEVTSLRADRGVDLERAAETPAPSASEVDELRNELEESKRNARRLDEALHREPHYGAGWGRE</sequence>
<evidence type="ECO:0000313" key="3">
    <source>
        <dbReference type="Proteomes" id="UP000243459"/>
    </source>
</evidence>
<organism evidence="2 3">
    <name type="scientific">Asparagus officinalis</name>
    <name type="common">Garden asparagus</name>
    <dbReference type="NCBI Taxonomy" id="4686"/>
    <lineage>
        <taxon>Eukaryota</taxon>
        <taxon>Viridiplantae</taxon>
        <taxon>Streptophyta</taxon>
        <taxon>Embryophyta</taxon>
        <taxon>Tracheophyta</taxon>
        <taxon>Spermatophyta</taxon>
        <taxon>Magnoliopsida</taxon>
        <taxon>Liliopsida</taxon>
        <taxon>Asparagales</taxon>
        <taxon>Asparagaceae</taxon>
        <taxon>Asparagoideae</taxon>
        <taxon>Asparagus</taxon>
    </lineage>
</organism>
<protein>
    <submittedName>
        <fullName evidence="2">Uncharacterized protein</fullName>
    </submittedName>
</protein>
<feature type="compositionally biased region" description="Basic and acidic residues" evidence="1">
    <location>
        <begin position="60"/>
        <end position="80"/>
    </location>
</feature>
<dbReference type="AlphaFoldDB" id="A0A5P1FEQ5"/>